<keyword evidence="4 11" id="KW-0963">Cytoplasm</keyword>
<evidence type="ECO:0000313" key="14">
    <source>
        <dbReference type="Proteomes" id="UP000192611"/>
    </source>
</evidence>
<accession>A0A1W9S0Y8</accession>
<feature type="binding site" evidence="11">
    <location>
        <begin position="135"/>
        <end position="142"/>
    </location>
    <ligand>
        <name>UMP</name>
        <dbReference type="ChEBI" id="CHEBI:57865"/>
    </ligand>
</feature>
<dbReference type="PANTHER" id="PTHR42833:SF4">
    <property type="entry name" value="URIDYLATE KINASE PUMPKIN, CHLOROPLASTIC"/>
    <property type="match status" value="1"/>
</dbReference>
<reference evidence="14" key="1">
    <citation type="submission" date="2017-03" db="EMBL/GenBank/DDBJ databases">
        <title>Novel pathways for hydrocarbon cycling and metabolic interdependencies in hydrothermal sediment communities.</title>
        <authorList>
            <person name="Dombrowski N."/>
            <person name="Seitz K."/>
            <person name="Teske A."/>
            <person name="Baker B."/>
        </authorList>
    </citation>
    <scope>NUCLEOTIDE SEQUENCE [LARGE SCALE GENOMIC DNA]</scope>
</reference>
<dbReference type="InterPro" id="IPR001048">
    <property type="entry name" value="Asp/Glu/Uridylate_kinase"/>
</dbReference>
<keyword evidence="9 11" id="KW-0665">Pyrimidine biosynthesis</keyword>
<evidence type="ECO:0000256" key="2">
    <source>
        <dbReference type="ARBA" id="ARBA00004791"/>
    </source>
</evidence>
<feature type="domain" description="Aspartate/glutamate/uridylate kinase" evidence="12">
    <location>
        <begin position="8"/>
        <end position="216"/>
    </location>
</feature>
<feature type="binding site" evidence="11">
    <location>
        <position position="55"/>
    </location>
    <ligand>
        <name>ATP</name>
        <dbReference type="ChEBI" id="CHEBI:30616"/>
    </ligand>
</feature>
<feature type="binding site" evidence="11">
    <location>
        <position position="162"/>
    </location>
    <ligand>
        <name>ATP</name>
        <dbReference type="ChEBI" id="CHEBI:30616"/>
    </ligand>
</feature>
<comment type="pathway">
    <text evidence="2 11">Pyrimidine metabolism; CTP biosynthesis via de novo pathway; UDP from UMP (UMPK route): step 1/1.</text>
</comment>
<dbReference type="HAMAP" id="MF_01220_B">
    <property type="entry name" value="PyrH_B"/>
    <property type="match status" value="1"/>
</dbReference>
<dbReference type="AlphaFoldDB" id="A0A1W9S0Y8"/>
<evidence type="ECO:0000259" key="12">
    <source>
        <dbReference type="Pfam" id="PF00696"/>
    </source>
</evidence>
<feature type="binding site" evidence="11">
    <location>
        <position position="168"/>
    </location>
    <ligand>
        <name>ATP</name>
        <dbReference type="ChEBI" id="CHEBI:30616"/>
    </ligand>
</feature>
<keyword evidence="6 11" id="KW-0547">Nucleotide-binding</keyword>
<evidence type="ECO:0000256" key="3">
    <source>
        <dbReference type="ARBA" id="ARBA00007614"/>
    </source>
</evidence>
<dbReference type="GO" id="GO:0005737">
    <property type="term" value="C:cytoplasm"/>
    <property type="evidence" value="ECO:0007669"/>
    <property type="project" value="UniProtKB-SubCell"/>
</dbReference>
<comment type="caution">
    <text evidence="13">The sequence shown here is derived from an EMBL/GenBank/DDBJ whole genome shotgun (WGS) entry which is preliminary data.</text>
</comment>
<evidence type="ECO:0000256" key="9">
    <source>
        <dbReference type="ARBA" id="ARBA00022975"/>
    </source>
</evidence>
<dbReference type="Gene3D" id="3.40.1160.10">
    <property type="entry name" value="Acetylglutamate kinase-like"/>
    <property type="match status" value="1"/>
</dbReference>
<dbReference type="InterPro" id="IPR015963">
    <property type="entry name" value="Uridylate_kinase_bac"/>
</dbReference>
<name>A0A1W9S0Y8_9BACT</name>
<dbReference type="Proteomes" id="UP000192611">
    <property type="component" value="Unassembled WGS sequence"/>
</dbReference>
<dbReference type="PANTHER" id="PTHR42833">
    <property type="entry name" value="URIDYLATE KINASE"/>
    <property type="match status" value="1"/>
</dbReference>
<comment type="subunit">
    <text evidence="11">Homohexamer.</text>
</comment>
<comment type="activity regulation">
    <text evidence="11">Inhibited by UTP.</text>
</comment>
<proteinExistence type="inferred from homology"/>
<dbReference type="UniPathway" id="UPA00159">
    <property type="reaction ID" value="UER00275"/>
</dbReference>
<comment type="caution">
    <text evidence="11">Lacks conserved residue(s) required for the propagation of feature annotation.</text>
</comment>
<dbReference type="GO" id="GO:0005524">
    <property type="term" value="F:ATP binding"/>
    <property type="evidence" value="ECO:0007669"/>
    <property type="project" value="UniProtKB-KW"/>
</dbReference>
<dbReference type="Pfam" id="PF00696">
    <property type="entry name" value="AA_kinase"/>
    <property type="match status" value="1"/>
</dbReference>
<comment type="function">
    <text evidence="11">Catalyzes the reversible phosphorylation of UMP to UDP.</text>
</comment>
<keyword evidence="5 11" id="KW-0808">Transferase</keyword>
<evidence type="ECO:0000313" key="13">
    <source>
        <dbReference type="EMBL" id="OQX90509.1"/>
    </source>
</evidence>
<dbReference type="PIRSF" id="PIRSF005650">
    <property type="entry name" value="Uridylate_kin"/>
    <property type="match status" value="1"/>
</dbReference>
<keyword evidence="8 11" id="KW-0067">ATP-binding</keyword>
<evidence type="ECO:0000256" key="6">
    <source>
        <dbReference type="ARBA" id="ARBA00022741"/>
    </source>
</evidence>
<dbReference type="GO" id="GO:0033862">
    <property type="term" value="F:UMP kinase activity"/>
    <property type="evidence" value="ECO:0007669"/>
    <property type="project" value="UniProtKB-EC"/>
</dbReference>
<feature type="binding site" evidence="11">
    <location>
        <position position="74"/>
    </location>
    <ligand>
        <name>UMP</name>
        <dbReference type="ChEBI" id="CHEBI:57865"/>
    </ligand>
</feature>
<evidence type="ECO:0000256" key="4">
    <source>
        <dbReference type="ARBA" id="ARBA00022490"/>
    </source>
</evidence>
<organism evidence="13 14">
    <name type="scientific">Candidatus Coatesbacteria bacterium 4484_99</name>
    <dbReference type="NCBI Taxonomy" id="1970774"/>
    <lineage>
        <taxon>Bacteria</taxon>
        <taxon>Candidatus Coatesiibacteriota</taxon>
    </lineage>
</organism>
<feature type="binding site" evidence="11">
    <location>
        <position position="59"/>
    </location>
    <ligand>
        <name>ATP</name>
        <dbReference type="ChEBI" id="CHEBI:30616"/>
    </ligand>
</feature>
<evidence type="ECO:0000256" key="8">
    <source>
        <dbReference type="ARBA" id="ARBA00022840"/>
    </source>
</evidence>
<sequence length="237" mass="26243">MARERPGRILLKVSGELLSGFSDGVYDDRMITSFCRDIKKITEEGVQVSLLVGGGNILRGSEMERLGLGRVPSDQAGMMATIVNSIILQNWLTRFNIMSQTFSSIPVGFLVDEYVPQRALELIEKGGIPVLAGGTGNTYFTTDTAAILRSIELNVDVMVKGTKVRGLYDGDPMRDPSANFIPHIDYQSYLDNRYGVMDMTAVMMAMQYRMPIIVFNIFELGNLCKVVMGEEIGTYIS</sequence>
<dbReference type="InterPro" id="IPR036393">
    <property type="entry name" value="AceGlu_kinase-like_sf"/>
</dbReference>
<comment type="similarity">
    <text evidence="3 11">Belongs to the UMP kinase family.</text>
</comment>
<feature type="binding site" evidence="11">
    <location>
        <position position="171"/>
    </location>
    <ligand>
        <name>ATP</name>
        <dbReference type="ChEBI" id="CHEBI:30616"/>
    </ligand>
</feature>
<gene>
    <name evidence="11" type="primary">pyrH</name>
    <name evidence="13" type="ORF">B6D57_02785</name>
</gene>
<feature type="binding site" evidence="11">
    <location>
        <position position="54"/>
    </location>
    <ligand>
        <name>UMP</name>
        <dbReference type="ChEBI" id="CHEBI:57865"/>
    </ligand>
</feature>
<dbReference type="FunFam" id="3.40.1160.10:FF:000001">
    <property type="entry name" value="Uridylate kinase"/>
    <property type="match status" value="1"/>
</dbReference>
<keyword evidence="7 11" id="KW-0418">Kinase</keyword>
<evidence type="ECO:0000256" key="11">
    <source>
        <dbReference type="HAMAP-Rule" id="MF_01220"/>
    </source>
</evidence>
<evidence type="ECO:0000256" key="1">
    <source>
        <dbReference type="ARBA" id="ARBA00004496"/>
    </source>
</evidence>
<protein>
    <recommendedName>
        <fullName evidence="11">Uridylate kinase</fullName>
        <shortName evidence="11">UK</shortName>
        <ecNumber evidence="11">2.7.4.22</ecNumber>
    </recommendedName>
    <alternativeName>
        <fullName evidence="11">Uridine monophosphate kinase</fullName>
        <shortName evidence="11">UMP kinase</shortName>
        <shortName evidence="11">UMPK</shortName>
    </alternativeName>
</protein>
<dbReference type="EMBL" id="NATQ01000046">
    <property type="protein sequence ID" value="OQX90509.1"/>
    <property type="molecule type" value="Genomic_DNA"/>
</dbReference>
<dbReference type="SUPFAM" id="SSF53633">
    <property type="entry name" value="Carbamate kinase-like"/>
    <property type="match status" value="1"/>
</dbReference>
<evidence type="ECO:0000256" key="7">
    <source>
        <dbReference type="ARBA" id="ARBA00022777"/>
    </source>
</evidence>
<evidence type="ECO:0000256" key="5">
    <source>
        <dbReference type="ARBA" id="ARBA00022679"/>
    </source>
</evidence>
<comment type="subcellular location">
    <subcellularLocation>
        <location evidence="1 11">Cytoplasm</location>
    </subcellularLocation>
</comment>
<evidence type="ECO:0000256" key="10">
    <source>
        <dbReference type="ARBA" id="ARBA00047767"/>
    </source>
</evidence>
<dbReference type="CDD" id="cd04254">
    <property type="entry name" value="AAK_UMPK-PyrH-Ec"/>
    <property type="match status" value="1"/>
</dbReference>
<dbReference type="GO" id="GO:0006225">
    <property type="term" value="P:UDP biosynthetic process"/>
    <property type="evidence" value="ECO:0007669"/>
    <property type="project" value="TreeGrafter"/>
</dbReference>
<dbReference type="GO" id="GO:0044210">
    <property type="term" value="P:'de novo' CTP biosynthetic process"/>
    <property type="evidence" value="ECO:0007669"/>
    <property type="project" value="UniProtKB-UniRule"/>
</dbReference>
<feature type="binding site" evidence="11">
    <location>
        <begin position="12"/>
        <end position="15"/>
    </location>
    <ligand>
        <name>ATP</name>
        <dbReference type="ChEBI" id="CHEBI:30616"/>
    </ligand>
</feature>
<dbReference type="EC" id="2.7.4.22" evidence="11"/>
<dbReference type="InterPro" id="IPR011817">
    <property type="entry name" value="Uridylate_kinase"/>
</dbReference>
<comment type="catalytic activity">
    <reaction evidence="10 11">
        <text>UMP + ATP = UDP + ADP</text>
        <dbReference type="Rhea" id="RHEA:24400"/>
        <dbReference type="ChEBI" id="CHEBI:30616"/>
        <dbReference type="ChEBI" id="CHEBI:57865"/>
        <dbReference type="ChEBI" id="CHEBI:58223"/>
        <dbReference type="ChEBI" id="CHEBI:456216"/>
        <dbReference type="EC" id="2.7.4.22"/>
    </reaction>
</comment>